<proteinExistence type="predicted"/>
<dbReference type="Proteomes" id="UP000075880">
    <property type="component" value="Unassembled WGS sequence"/>
</dbReference>
<dbReference type="InterPro" id="IPR038718">
    <property type="entry name" value="SNF2-like_sf"/>
</dbReference>
<feature type="domain" description="RING-type" evidence="6">
    <location>
        <begin position="1072"/>
        <end position="1117"/>
    </location>
</feature>
<name>A0AAG5D6F6_ANOAO</name>
<dbReference type="GO" id="GO:0016787">
    <property type="term" value="F:hydrolase activity"/>
    <property type="evidence" value="ECO:0007669"/>
    <property type="project" value="UniProtKB-KW"/>
</dbReference>
<dbReference type="GO" id="GO:0000209">
    <property type="term" value="P:protein polyubiquitination"/>
    <property type="evidence" value="ECO:0007669"/>
    <property type="project" value="TreeGrafter"/>
</dbReference>
<dbReference type="Pfam" id="PF21325">
    <property type="entry name" value="SHPRH_helical-1st"/>
    <property type="match status" value="1"/>
</dbReference>
<dbReference type="GO" id="GO:0006974">
    <property type="term" value="P:DNA damage response"/>
    <property type="evidence" value="ECO:0007669"/>
    <property type="project" value="TreeGrafter"/>
</dbReference>
<dbReference type="InterPro" id="IPR048686">
    <property type="entry name" value="SHPRH_helical_1st"/>
</dbReference>
<dbReference type="InterPro" id="IPR001841">
    <property type="entry name" value="Znf_RING"/>
</dbReference>
<keyword evidence="9" id="KW-1185">Reference proteome</keyword>
<dbReference type="Gene3D" id="3.30.40.10">
    <property type="entry name" value="Zinc/RING finger domain, C3HC4 (zinc finger)"/>
    <property type="match status" value="2"/>
</dbReference>
<keyword evidence="2 5" id="KW-0863">Zinc-finger</keyword>
<evidence type="ECO:0000256" key="3">
    <source>
        <dbReference type="ARBA" id="ARBA00022801"/>
    </source>
</evidence>
<dbReference type="SMART" id="SM00184">
    <property type="entry name" value="RING"/>
    <property type="match status" value="1"/>
</dbReference>
<sequence>MEYCLLEVGIRPLTGEDIISAEIIPIEPYDHSVTSPTTRFTYERVSYSSLLDPAADIKSLIRDVSRVPEYRMCERTNFWDSSSIILGIFLRMPRNGEDFDYSCAVQRSRLIALLFTEIERRCFIEEELEKVSDEQQNEDCPANSTVTKFYEQLRVRHQHRMSSAETGSLPETIEHSALRPQLRPYQQQAIRWLIERETLPSSLPAQYLRLRSATVPEVDFYADLYTLAVTDSEPQPIPIPTGGILADEMGLGKTVEILALLLLNRRPDGQLGKHIEPRVRHKHGTLKRQSGKAKEAELKCLCMKTGRKSTIECQKCGRLQHRKCVLKHHLDEPSDGPPGTAHYLCPECWRTEPLVESGATIIVSPAAIKHQWASEIQKHISSANFRLFLYNGVSDSWISPTDLASYDVVLTDYNVLKPEIYFTSENARHSRHEKRFLSPSSPLTMIRWWRVCLDEAQMVESVGNNATKMVKALPAVHRWTVTGTPIEKTIDNLYGLVHYLDYAPYNNFATWSEFVERYQRGNAEPLLTVMARIMWRTCKASVLDQLGIPPQTERVHYITMSDVQRHFYRTEHAQCAKAFHEKARRIERTLSMAKMNIPTLNQLMEPLRKLRHDCTIPSILHVSNAFQSKKLLTPGELHEHLVTSNVNDCKAQLRSVVSSLNGMAGVQILQGDYNQALRLYEASLRMADDYKTGTITVDSLLQIHALHNLLDLVRSHKDELDAAKLPDPARVQEYEERCVQLEWRYIDQYVSKVRAVETDLLPAIEKLEDTISQTDSNGLRLDGSWWRDLFYGFLRDTARGDEFFHRLFRDIPKQAQPPVTSWDGLDLWLTTWWDKIGERRRTLKKGFQKLGFFVDNLQPSHMCSPEARARIDQLVTTAFACHLDPALALAEEQDRWSPGPTCLLCTVQEKLNQLEAVLFLFQKTQATTGGLWQISYSEVILKQILSHAKRSLEGVSLPTLAEGDHCLAYLEQVKQEFKEYSRYWVELNYTVAAYDELKMCRSRLQLISEEQLLELEWAKKKRSLMQLLPSELDVQLQDLQQTKAESERAFVRLQGTLKYLTHLEQKSDIDPCPVCQVSPESKYFVLQCGHHFCSICAINLFKIAQERQNMISCVICRHQQHVRDIQYVTMQPTVHVMKGNYSAKIEMIVRTIQELKHHERDVKLVIFSHWEPILVKLEEALTYNGISSRQKSYKSNNGVSQFKDPKLGITCLLLPLRYGSKGLNLTEATHVFLVEPILNPGEELQAIGRIHRIGQTRPTFVHRFIVRDTIEETIYDTIQKDQSGRWLSKDVTVEQLEELFHLKDEQNVL</sequence>
<protein>
    <recommendedName>
        <fullName evidence="10">RING-type domain-containing protein</fullName>
    </recommendedName>
</protein>
<dbReference type="SMART" id="SM00487">
    <property type="entry name" value="DEXDc"/>
    <property type="match status" value="1"/>
</dbReference>
<keyword evidence="4" id="KW-0862">Zinc</keyword>
<dbReference type="GO" id="GO:0008270">
    <property type="term" value="F:zinc ion binding"/>
    <property type="evidence" value="ECO:0007669"/>
    <property type="project" value="UniProtKB-KW"/>
</dbReference>
<dbReference type="InterPro" id="IPR001650">
    <property type="entry name" value="Helicase_C-like"/>
</dbReference>
<dbReference type="PANTHER" id="PTHR45865:SF1">
    <property type="entry name" value="E3 UBIQUITIN-PROTEIN LIGASE SHPRH"/>
    <property type="match status" value="1"/>
</dbReference>
<evidence type="ECO:0000256" key="4">
    <source>
        <dbReference type="ARBA" id="ARBA00022833"/>
    </source>
</evidence>
<dbReference type="SUPFAM" id="SSF52540">
    <property type="entry name" value="P-loop containing nucleoside triphosphate hydrolases"/>
    <property type="match status" value="2"/>
</dbReference>
<dbReference type="InterPro" id="IPR017907">
    <property type="entry name" value="Znf_RING_CS"/>
</dbReference>
<evidence type="ECO:0000313" key="9">
    <source>
        <dbReference type="Proteomes" id="UP000075880"/>
    </source>
</evidence>
<feature type="domain" description="Helicase C-terminal" evidence="7">
    <location>
        <begin position="1144"/>
        <end position="1300"/>
    </location>
</feature>
<evidence type="ECO:0008006" key="10">
    <source>
        <dbReference type="Google" id="ProtNLM"/>
    </source>
</evidence>
<dbReference type="Pfam" id="PF00271">
    <property type="entry name" value="Helicase_C"/>
    <property type="match status" value="1"/>
</dbReference>
<dbReference type="Pfam" id="PF00176">
    <property type="entry name" value="SNF2-rel_dom"/>
    <property type="match status" value="1"/>
</dbReference>
<reference evidence="8" key="1">
    <citation type="submission" date="2024-04" db="UniProtKB">
        <authorList>
            <consortium name="EnsemblMetazoa"/>
        </authorList>
    </citation>
    <scope>IDENTIFICATION</scope>
    <source>
        <strain evidence="8">EBRO</strain>
    </source>
</reference>
<keyword evidence="1" id="KW-0479">Metal-binding</keyword>
<evidence type="ECO:0000256" key="1">
    <source>
        <dbReference type="ARBA" id="ARBA00022723"/>
    </source>
</evidence>
<dbReference type="Gene3D" id="3.40.50.10810">
    <property type="entry name" value="Tandem AAA-ATPase domain"/>
    <property type="match status" value="2"/>
</dbReference>
<dbReference type="PANTHER" id="PTHR45865">
    <property type="entry name" value="E3 UBIQUITIN-PROTEIN LIGASE SHPRH FAMILY MEMBER"/>
    <property type="match status" value="1"/>
</dbReference>
<dbReference type="PROSITE" id="PS50089">
    <property type="entry name" value="ZF_RING_2"/>
    <property type="match status" value="1"/>
</dbReference>
<evidence type="ECO:0000256" key="2">
    <source>
        <dbReference type="ARBA" id="ARBA00022771"/>
    </source>
</evidence>
<evidence type="ECO:0000259" key="6">
    <source>
        <dbReference type="PROSITE" id="PS50089"/>
    </source>
</evidence>
<dbReference type="EnsemblMetazoa" id="ENSAATROPT007495">
    <property type="protein sequence ID" value="ENSAATROPP006716"/>
    <property type="gene ID" value="ENSAATROPG006104"/>
</dbReference>
<dbReference type="InterPro" id="IPR052583">
    <property type="entry name" value="ATP-helicase/E3_Ub-Ligase"/>
</dbReference>
<organism evidence="8 9">
    <name type="scientific">Anopheles atroparvus</name>
    <name type="common">European mosquito</name>
    <dbReference type="NCBI Taxonomy" id="41427"/>
    <lineage>
        <taxon>Eukaryota</taxon>
        <taxon>Metazoa</taxon>
        <taxon>Ecdysozoa</taxon>
        <taxon>Arthropoda</taxon>
        <taxon>Hexapoda</taxon>
        <taxon>Insecta</taxon>
        <taxon>Pterygota</taxon>
        <taxon>Neoptera</taxon>
        <taxon>Endopterygota</taxon>
        <taxon>Diptera</taxon>
        <taxon>Nematocera</taxon>
        <taxon>Culicoidea</taxon>
        <taxon>Culicidae</taxon>
        <taxon>Anophelinae</taxon>
        <taxon>Anopheles</taxon>
    </lineage>
</organism>
<dbReference type="Gene3D" id="3.40.50.300">
    <property type="entry name" value="P-loop containing nucleotide triphosphate hydrolases"/>
    <property type="match status" value="1"/>
</dbReference>
<dbReference type="SUPFAM" id="SSF57903">
    <property type="entry name" value="FYVE/PHD zinc finger"/>
    <property type="match status" value="1"/>
</dbReference>
<dbReference type="InterPro" id="IPR000330">
    <property type="entry name" value="SNF2_N"/>
</dbReference>
<evidence type="ECO:0000313" key="8">
    <source>
        <dbReference type="EnsemblMetazoa" id="ENSAATROPP006716"/>
    </source>
</evidence>
<accession>A0AAG5D6F6</accession>
<dbReference type="InterPro" id="IPR049730">
    <property type="entry name" value="SNF2/RAD54-like_C"/>
</dbReference>
<dbReference type="PROSITE" id="PS51194">
    <property type="entry name" value="HELICASE_CTER"/>
    <property type="match status" value="1"/>
</dbReference>
<dbReference type="CDD" id="cd18793">
    <property type="entry name" value="SF2_C_SNF"/>
    <property type="match status" value="1"/>
</dbReference>
<dbReference type="SUPFAM" id="SSF57850">
    <property type="entry name" value="RING/U-box"/>
    <property type="match status" value="1"/>
</dbReference>
<dbReference type="GO" id="GO:0005524">
    <property type="term" value="F:ATP binding"/>
    <property type="evidence" value="ECO:0007669"/>
    <property type="project" value="InterPro"/>
</dbReference>
<dbReference type="InterPro" id="IPR027417">
    <property type="entry name" value="P-loop_NTPase"/>
</dbReference>
<dbReference type="InterPro" id="IPR014001">
    <property type="entry name" value="Helicase_ATP-bd"/>
</dbReference>
<dbReference type="SMART" id="SM00490">
    <property type="entry name" value="HELICc"/>
    <property type="match status" value="1"/>
</dbReference>
<dbReference type="InterPro" id="IPR011011">
    <property type="entry name" value="Znf_FYVE_PHD"/>
</dbReference>
<evidence type="ECO:0000259" key="7">
    <source>
        <dbReference type="PROSITE" id="PS51194"/>
    </source>
</evidence>
<dbReference type="InterPro" id="IPR013083">
    <property type="entry name" value="Znf_RING/FYVE/PHD"/>
</dbReference>
<keyword evidence="3" id="KW-0378">Hydrolase</keyword>
<dbReference type="FunFam" id="3.40.50.10810:FF:000013">
    <property type="entry name" value="E3 ubiquitin-protein ligase SHPRH isoform X2"/>
    <property type="match status" value="1"/>
</dbReference>
<dbReference type="PROSITE" id="PS00518">
    <property type="entry name" value="ZF_RING_1"/>
    <property type="match status" value="1"/>
</dbReference>
<dbReference type="CDD" id="cd18070">
    <property type="entry name" value="DEXQc_SHPRH"/>
    <property type="match status" value="1"/>
</dbReference>
<evidence type="ECO:0000256" key="5">
    <source>
        <dbReference type="PROSITE-ProRule" id="PRU00175"/>
    </source>
</evidence>
<dbReference type="GO" id="GO:0005634">
    <property type="term" value="C:nucleus"/>
    <property type="evidence" value="ECO:0007669"/>
    <property type="project" value="TreeGrafter"/>
</dbReference>
<dbReference type="GO" id="GO:0061630">
    <property type="term" value="F:ubiquitin protein ligase activity"/>
    <property type="evidence" value="ECO:0007669"/>
    <property type="project" value="TreeGrafter"/>
</dbReference>